<organismHost>
    <name type="scientific">Chlorella</name>
    <dbReference type="NCBI Taxonomy" id="3071"/>
</organismHost>
<reference evidence="1 2" key="1">
    <citation type="journal article" date="2007" name="Virology">
        <title>Sequence and annotation of the 369-kb NY-2A and the 345-kb AR158 viruses that infect Chlorella NC64A.</title>
        <authorList>
            <person name="Fitzgerald L.A."/>
            <person name="Graves M.V."/>
            <person name="Li X."/>
            <person name="Feldblyum T."/>
            <person name="Nierman W.C."/>
            <person name="Van Etten J.L."/>
        </authorList>
    </citation>
    <scope>NUCLEOTIDE SEQUENCE [LARGE SCALE GENOMIC DNA]</scope>
    <source>
        <strain evidence="1 2">NY-2A</strain>
    </source>
</reference>
<dbReference type="EMBL" id="DQ491002">
    <property type="protein sequence ID" value="ABT15041.1"/>
    <property type="molecule type" value="Genomic_DNA"/>
</dbReference>
<dbReference type="RefSeq" id="YP_001497838.1">
    <property type="nucleotide sequence ID" value="NC_009898.1"/>
</dbReference>
<evidence type="ECO:0000313" key="1">
    <source>
        <dbReference type="EMBL" id="ABT15041.1"/>
    </source>
</evidence>
<keyword evidence="2" id="KW-1185">Reference proteome</keyword>
<sequence>MESLVSADELVRQTQPGHYAFVAQPKESAKTSGEQNSFDAYPSYESFCKRSFWFQPFLSPFRLVMHRRNSFDGIEEIESFLLV</sequence>
<evidence type="ECO:0000313" key="2">
    <source>
        <dbReference type="Proteomes" id="UP000202419"/>
    </source>
</evidence>
<gene>
    <name evidence="1" type="primary">b642L</name>
    <name evidence="1" type="ORF">NY2A_b642L</name>
</gene>
<accession>A7IXG7</accession>
<dbReference type="Proteomes" id="UP000202419">
    <property type="component" value="Segment"/>
</dbReference>
<dbReference type="KEGG" id="vg:5659394"/>
<organism evidence="1 2">
    <name type="scientific">Paramecium bursaria Chlorella virus NY2A</name>
    <name type="common">PBCV-NY2A</name>
    <dbReference type="NCBI Taxonomy" id="46021"/>
    <lineage>
        <taxon>Viruses</taxon>
        <taxon>Varidnaviria</taxon>
        <taxon>Bamfordvirae</taxon>
        <taxon>Nucleocytoviricota</taxon>
        <taxon>Megaviricetes</taxon>
        <taxon>Algavirales</taxon>
        <taxon>Phycodnaviridae</taxon>
        <taxon>Chlorovirus</taxon>
        <taxon>Chlorovirus americanus</taxon>
    </lineage>
</organism>
<dbReference type="GeneID" id="5659394"/>
<proteinExistence type="predicted"/>
<protein>
    <submittedName>
        <fullName evidence="1">Uncharacterized protein b642L</fullName>
    </submittedName>
</protein>
<name>A7IXG7_PBCVN</name>